<protein>
    <submittedName>
        <fullName evidence="1">Uncharacterized protein</fullName>
    </submittedName>
</protein>
<sequence>MNSLFTGAPPWSKQATYAMMSTPLAPQRATLQRRGPAFGCTAVTWRLPASVPATPTP</sequence>
<comment type="caution">
    <text evidence="1">The sequence shown here is derived from an EMBL/GenBank/DDBJ whole genome shotgun (WGS) entry which is preliminary data.</text>
</comment>
<proteinExistence type="predicted"/>
<accession>A0ABU7SEU3</accession>
<evidence type="ECO:0000313" key="2">
    <source>
        <dbReference type="Proteomes" id="UP001339911"/>
    </source>
</evidence>
<name>A0ABU7SEU3_9ACTN</name>
<reference evidence="1 2" key="1">
    <citation type="submission" date="2024-01" db="EMBL/GenBank/DDBJ databases">
        <title>Genome insights into Plantactinospora veratri sp. nov.</title>
        <authorList>
            <person name="Wang L."/>
        </authorList>
    </citation>
    <scope>NUCLEOTIDE SEQUENCE [LARGE SCALE GENOMIC DNA]</scope>
    <source>
        <strain evidence="1 2">NEAU-FHS4</strain>
    </source>
</reference>
<organism evidence="1 2">
    <name type="scientific">Plantactinospora veratri</name>
    <dbReference type="NCBI Taxonomy" id="1436122"/>
    <lineage>
        <taxon>Bacteria</taxon>
        <taxon>Bacillati</taxon>
        <taxon>Actinomycetota</taxon>
        <taxon>Actinomycetes</taxon>
        <taxon>Micromonosporales</taxon>
        <taxon>Micromonosporaceae</taxon>
        <taxon>Plantactinospora</taxon>
    </lineage>
</organism>
<keyword evidence="2" id="KW-1185">Reference proteome</keyword>
<evidence type="ECO:0000313" key="1">
    <source>
        <dbReference type="EMBL" id="MEE6308446.1"/>
    </source>
</evidence>
<dbReference type="Proteomes" id="UP001339911">
    <property type="component" value="Unassembled WGS sequence"/>
</dbReference>
<dbReference type="RefSeq" id="WP_331208725.1">
    <property type="nucleotide sequence ID" value="NZ_JAZGQL010000010.1"/>
</dbReference>
<dbReference type="EMBL" id="JAZGQL010000010">
    <property type="protein sequence ID" value="MEE6308446.1"/>
    <property type="molecule type" value="Genomic_DNA"/>
</dbReference>
<gene>
    <name evidence="1" type="ORF">V1634_16585</name>
</gene>